<evidence type="ECO:0000259" key="1">
    <source>
        <dbReference type="Pfam" id="PF02211"/>
    </source>
</evidence>
<gene>
    <name evidence="2" type="primary">scnA</name>
    <name evidence="2" type="ORF">AW06_003557</name>
</gene>
<evidence type="ECO:0000313" key="3">
    <source>
        <dbReference type="Proteomes" id="UP000021315"/>
    </source>
</evidence>
<evidence type="ECO:0000313" key="2">
    <source>
        <dbReference type="EMBL" id="KFB75388.1"/>
    </source>
</evidence>
<name>A0A080M2A0_9PROT</name>
<dbReference type="SUPFAM" id="SSF50090">
    <property type="entry name" value="Electron transport accessory proteins"/>
    <property type="match status" value="1"/>
</dbReference>
<dbReference type="STRING" id="1453999.AW06_003557"/>
<comment type="caution">
    <text evidence="2">The sequence shown here is derived from an EMBL/GenBank/DDBJ whole genome shotgun (WGS) entry which is preliminary data.</text>
</comment>
<dbReference type="GO" id="GO:0018760">
    <property type="term" value="F:thiocyanate hydrolase activity"/>
    <property type="evidence" value="ECO:0007669"/>
    <property type="project" value="UniProtKB-EC"/>
</dbReference>
<dbReference type="InterPro" id="IPR024690">
    <property type="entry name" value="CN_hydtase_beta_dom_C"/>
</dbReference>
<dbReference type="EMBL" id="JDST02000090">
    <property type="protein sequence ID" value="KFB75388.1"/>
    <property type="molecule type" value="Genomic_DNA"/>
</dbReference>
<keyword evidence="3" id="KW-1185">Reference proteome</keyword>
<accession>A0A080M2A0</accession>
<feature type="domain" description="Nitrile hydratase beta subunit" evidence="1">
    <location>
        <begin position="18"/>
        <end position="110"/>
    </location>
</feature>
<sequence length="112" mass="12452">MPKPFPAPGLNVVKALGEEPAFKAGDDVRISVRYPVWHYRVPAYIRGKLATVEAVMEPPAVNNEEEGFGRNAGSKGHYFRVAIPLTALWPGYAGSLLDSLRIEVFETWLERV</sequence>
<dbReference type="EC" id="3.5.5.8" evidence="2"/>
<proteinExistence type="predicted"/>
<dbReference type="InterPro" id="IPR008990">
    <property type="entry name" value="Elect_transpt_acc-like_dom_sf"/>
</dbReference>
<dbReference type="RefSeq" id="WP_034951998.1">
    <property type="nucleotide sequence ID" value="NZ_JDST02000090.1"/>
</dbReference>
<dbReference type="AlphaFoldDB" id="A0A080M2A0"/>
<protein>
    <submittedName>
        <fullName evidence="2">Thiocyanate hydrolase subunit alpha</fullName>
        <ecNumber evidence="2">3.5.5.8</ecNumber>
    </submittedName>
</protein>
<dbReference type="Proteomes" id="UP000021315">
    <property type="component" value="Unassembled WGS sequence"/>
</dbReference>
<reference evidence="2" key="1">
    <citation type="submission" date="2014-02" db="EMBL/GenBank/DDBJ databases">
        <title>Expanding our view of genomic diversity in Candidatus Accumulibacter clades.</title>
        <authorList>
            <person name="Skennerton C.T."/>
            <person name="Barr J.J."/>
            <person name="Slater F.R."/>
            <person name="Bond P.L."/>
            <person name="Tyson G.W."/>
        </authorList>
    </citation>
    <scope>NUCLEOTIDE SEQUENCE [LARGE SCALE GENOMIC DNA]</scope>
</reference>
<dbReference type="Pfam" id="PF02211">
    <property type="entry name" value="NHase_beta_C"/>
    <property type="match status" value="1"/>
</dbReference>
<organism evidence="2 3">
    <name type="scientific">Candidatus Accumulibacter cognatus</name>
    <dbReference type="NCBI Taxonomy" id="2954383"/>
    <lineage>
        <taxon>Bacteria</taxon>
        <taxon>Pseudomonadati</taxon>
        <taxon>Pseudomonadota</taxon>
        <taxon>Betaproteobacteria</taxon>
        <taxon>Candidatus Accumulibacter</taxon>
    </lineage>
</organism>
<dbReference type="Gene3D" id="2.30.30.50">
    <property type="match status" value="1"/>
</dbReference>
<keyword evidence="2" id="KW-0378">Hydrolase</keyword>